<dbReference type="AlphaFoldDB" id="A0A1I7XC74"/>
<sequence>MTSNFLNMNHIFHFRRFSMPLNLKYALESCHWSVIVLIYELDYLHQIFGTTLIMVIIIIISVKILLVSEYFYFFLFFSSICFVFVCFLVFAILTVCGETTISNSKSVVYYYFLRIDESREQIESQFSVTNFTSYMCEFLSPKIVIADSFYMQHMEM</sequence>
<organism evidence="2 3">
    <name type="scientific">Heterorhabditis bacteriophora</name>
    <name type="common">Entomopathogenic nematode worm</name>
    <dbReference type="NCBI Taxonomy" id="37862"/>
    <lineage>
        <taxon>Eukaryota</taxon>
        <taxon>Metazoa</taxon>
        <taxon>Ecdysozoa</taxon>
        <taxon>Nematoda</taxon>
        <taxon>Chromadorea</taxon>
        <taxon>Rhabditida</taxon>
        <taxon>Rhabditina</taxon>
        <taxon>Rhabditomorpha</taxon>
        <taxon>Strongyloidea</taxon>
        <taxon>Heterorhabditidae</taxon>
        <taxon>Heterorhabditis</taxon>
    </lineage>
</organism>
<dbReference type="Proteomes" id="UP000095283">
    <property type="component" value="Unplaced"/>
</dbReference>
<protein>
    <submittedName>
        <fullName evidence="3">Uncharacterized protein</fullName>
    </submittedName>
</protein>
<keyword evidence="1" id="KW-0472">Membrane</keyword>
<feature type="transmembrane region" description="Helical" evidence="1">
    <location>
        <begin position="47"/>
        <end position="66"/>
    </location>
</feature>
<proteinExistence type="predicted"/>
<evidence type="ECO:0000313" key="2">
    <source>
        <dbReference type="Proteomes" id="UP000095283"/>
    </source>
</evidence>
<feature type="transmembrane region" description="Helical" evidence="1">
    <location>
        <begin position="73"/>
        <end position="95"/>
    </location>
</feature>
<evidence type="ECO:0000313" key="3">
    <source>
        <dbReference type="WBParaSite" id="Hba_15049"/>
    </source>
</evidence>
<keyword evidence="1" id="KW-1133">Transmembrane helix</keyword>
<name>A0A1I7XC74_HETBA</name>
<keyword evidence="1" id="KW-0812">Transmembrane</keyword>
<accession>A0A1I7XC74</accession>
<keyword evidence="2" id="KW-1185">Reference proteome</keyword>
<reference evidence="3" key="1">
    <citation type="submission" date="2016-11" db="UniProtKB">
        <authorList>
            <consortium name="WormBaseParasite"/>
        </authorList>
    </citation>
    <scope>IDENTIFICATION</scope>
</reference>
<dbReference type="WBParaSite" id="Hba_15049">
    <property type="protein sequence ID" value="Hba_15049"/>
    <property type="gene ID" value="Hba_15049"/>
</dbReference>
<evidence type="ECO:0000256" key="1">
    <source>
        <dbReference type="SAM" id="Phobius"/>
    </source>
</evidence>